<evidence type="ECO:0000256" key="6">
    <source>
        <dbReference type="RuleBase" id="RU367044"/>
    </source>
</evidence>
<name>A0A2C9V7Q7_MANES</name>
<comment type="subcellular location">
    <subcellularLocation>
        <location evidence="1 6">Secreted</location>
    </subcellularLocation>
</comment>
<dbReference type="PANTHER" id="PTHR31232:SF18">
    <property type="entry name" value="S-PROTEIN HOMOLOG"/>
    <property type="match status" value="1"/>
</dbReference>
<gene>
    <name evidence="7" type="ORF">MANES_09G044300v8</name>
</gene>
<proteinExistence type="inferred from homology"/>
<dbReference type="PANTHER" id="PTHR31232">
    <property type="match status" value="1"/>
</dbReference>
<keyword evidence="8" id="KW-1185">Reference proteome</keyword>
<organism evidence="7 8">
    <name type="scientific">Manihot esculenta</name>
    <name type="common">Cassava</name>
    <name type="synonym">Jatropha manihot</name>
    <dbReference type="NCBI Taxonomy" id="3983"/>
    <lineage>
        <taxon>Eukaryota</taxon>
        <taxon>Viridiplantae</taxon>
        <taxon>Streptophyta</taxon>
        <taxon>Embryophyta</taxon>
        <taxon>Tracheophyta</taxon>
        <taxon>Spermatophyta</taxon>
        <taxon>Magnoliopsida</taxon>
        <taxon>eudicotyledons</taxon>
        <taxon>Gunneridae</taxon>
        <taxon>Pentapetalae</taxon>
        <taxon>rosids</taxon>
        <taxon>fabids</taxon>
        <taxon>Malpighiales</taxon>
        <taxon>Euphorbiaceae</taxon>
        <taxon>Crotonoideae</taxon>
        <taxon>Manihoteae</taxon>
        <taxon>Manihot</taxon>
    </lineage>
</organism>
<dbReference type="Pfam" id="PF05938">
    <property type="entry name" value="Self-incomp_S1"/>
    <property type="match status" value="1"/>
</dbReference>
<evidence type="ECO:0000256" key="4">
    <source>
        <dbReference type="ARBA" id="ARBA00022525"/>
    </source>
</evidence>
<dbReference type="InterPro" id="IPR010264">
    <property type="entry name" value="Self-incomp_S1"/>
</dbReference>
<comment type="caution">
    <text evidence="7">The sequence shown here is derived from an EMBL/GenBank/DDBJ whole genome shotgun (WGS) entry which is preliminary data.</text>
</comment>
<evidence type="ECO:0000313" key="7">
    <source>
        <dbReference type="EMBL" id="OAY40726.1"/>
    </source>
</evidence>
<reference evidence="8" key="1">
    <citation type="journal article" date="2016" name="Nat. Biotechnol.">
        <title>Sequencing wild and cultivated cassava and related species reveals extensive interspecific hybridization and genetic diversity.</title>
        <authorList>
            <person name="Bredeson J.V."/>
            <person name="Lyons J.B."/>
            <person name="Prochnik S.E."/>
            <person name="Wu G.A."/>
            <person name="Ha C.M."/>
            <person name="Edsinger-Gonzales E."/>
            <person name="Grimwood J."/>
            <person name="Schmutz J."/>
            <person name="Rabbi I.Y."/>
            <person name="Egesi C."/>
            <person name="Nauluvula P."/>
            <person name="Lebot V."/>
            <person name="Ndunguru J."/>
            <person name="Mkamilo G."/>
            <person name="Bart R.S."/>
            <person name="Setter T.L."/>
            <person name="Gleadow R.M."/>
            <person name="Kulakow P."/>
            <person name="Ferguson M.E."/>
            <person name="Rounsley S."/>
            <person name="Rokhsar D.S."/>
        </authorList>
    </citation>
    <scope>NUCLEOTIDE SEQUENCE [LARGE SCALE GENOMIC DNA]</scope>
    <source>
        <strain evidence="8">cv. AM560-2</strain>
    </source>
</reference>
<dbReference type="STRING" id="3983.A0A2C9V7Q7"/>
<feature type="chain" id="PRO_5025098531" description="S-protein homolog" evidence="6">
    <location>
        <begin position="27"/>
        <end position="137"/>
    </location>
</feature>
<keyword evidence="4 6" id="KW-0964">Secreted</keyword>
<comment type="similarity">
    <text evidence="2 6">Belongs to the plant self-incompatibility (S1) protein family.</text>
</comment>
<dbReference type="AlphaFoldDB" id="A0A2C9V7Q7"/>
<evidence type="ECO:0000256" key="2">
    <source>
        <dbReference type="ARBA" id="ARBA00005581"/>
    </source>
</evidence>
<accession>A0A2C9V7Q7</accession>
<dbReference type="OrthoDB" id="821240at2759"/>
<dbReference type="Gramene" id="Manes.09G044300.1.v8.1">
    <property type="protein sequence ID" value="Manes.09G044300.1.v8.1.CDS.1"/>
    <property type="gene ID" value="Manes.09G044300.v8.1"/>
</dbReference>
<protein>
    <recommendedName>
        <fullName evidence="6">S-protein homolog</fullName>
    </recommendedName>
</protein>
<keyword evidence="5 6" id="KW-0732">Signal</keyword>
<dbReference type="Proteomes" id="UP000091857">
    <property type="component" value="Chromosome 9"/>
</dbReference>
<dbReference type="GO" id="GO:0060320">
    <property type="term" value="P:rejection of self pollen"/>
    <property type="evidence" value="ECO:0007669"/>
    <property type="project" value="UniProtKB-KW"/>
</dbReference>
<evidence type="ECO:0000256" key="1">
    <source>
        <dbReference type="ARBA" id="ARBA00004613"/>
    </source>
</evidence>
<evidence type="ECO:0000256" key="3">
    <source>
        <dbReference type="ARBA" id="ARBA00022471"/>
    </source>
</evidence>
<evidence type="ECO:0000256" key="5">
    <source>
        <dbReference type="ARBA" id="ARBA00022729"/>
    </source>
</evidence>
<evidence type="ECO:0000313" key="8">
    <source>
        <dbReference type="Proteomes" id="UP000091857"/>
    </source>
</evidence>
<dbReference type="GO" id="GO:0005576">
    <property type="term" value="C:extracellular region"/>
    <property type="evidence" value="ECO:0007669"/>
    <property type="project" value="UniProtKB-SubCell"/>
</dbReference>
<sequence length="137" mass="16013">MTNIRNRSCSVILTFLLMGSQHIVLGKVNVVITNKLGNGRTMNIHCRSRDDDLGHHSVADGSKIFWKFSVNFWGTTLFYCNVKWDDSKWHGFIAYSYERDSDRCERECIWKISADGLLYKYNEVTAEWEFMPFQDGQ</sequence>
<feature type="signal peptide" evidence="6">
    <location>
        <begin position="1"/>
        <end position="26"/>
    </location>
</feature>
<dbReference type="EMBL" id="CM004395">
    <property type="protein sequence ID" value="OAY40726.1"/>
    <property type="molecule type" value="Genomic_DNA"/>
</dbReference>
<keyword evidence="3 6" id="KW-0713">Self-incompatibility</keyword>